<dbReference type="GO" id="GO:0003964">
    <property type="term" value="F:RNA-directed DNA polymerase activity"/>
    <property type="evidence" value="ECO:0007669"/>
    <property type="project" value="TreeGrafter"/>
</dbReference>
<gene>
    <name evidence="2" type="primary">orf620</name>
</gene>
<organism evidence="2">
    <name type="scientific">Coleochaete scutata</name>
    <dbReference type="NCBI Taxonomy" id="3125"/>
    <lineage>
        <taxon>Eukaryota</taxon>
        <taxon>Viridiplantae</taxon>
        <taxon>Streptophyta</taxon>
        <taxon>Coleochaetophyceae</taxon>
        <taxon>Coleochaetales</taxon>
        <taxon>Coleochaetaceae</taxon>
        <taxon>Coleochaete</taxon>
    </lineage>
</organism>
<keyword evidence="2" id="KW-0496">Mitochondrion</keyword>
<name>A0A5P9NW26_COLSC</name>
<dbReference type="InterPro" id="IPR043502">
    <property type="entry name" value="DNA/RNA_pol_sf"/>
</dbReference>
<geneLocation type="mitochondrion" evidence="2"/>
<dbReference type="AlphaFoldDB" id="A0A5P9NW26"/>
<dbReference type="GO" id="GO:0006315">
    <property type="term" value="P:homing of group II introns"/>
    <property type="evidence" value="ECO:0007669"/>
    <property type="project" value="TreeGrafter"/>
</dbReference>
<dbReference type="GO" id="GO:0005739">
    <property type="term" value="C:mitochondrion"/>
    <property type="evidence" value="ECO:0007669"/>
    <property type="project" value="TreeGrafter"/>
</dbReference>
<proteinExistence type="predicted"/>
<sequence length="620" mass="71006">MPKSEELVFDPYIHKLNGTMRLLKGRKTFRNGASIVGSLESNRFYSTEGRQVKTRSKPPVITTSVSDVGDRIRLLWKRNLENKQLVNHNLIHLIGHIDTLIMAYELIKSNPGNMTQGPTKETLDGTSLEMLTRLSACILSGQYKFGPSRRIWIAKTGKTSKRPLGIGEKIVQKAIHLVLEAIYEPSFLDCSHGFRPARGTHTALRMLNQKFKGANWVIEGHISKCFDSFSHPILLKILKKRISCDKTLALLKSGLEAGYMDFGKFTSSGLVGTPQGSIISPLLCNIYMHELDTFVMNLHSEYTRGLRRRDNPTYKHFSRKWHQAYRSGDTKLTRHLRRKVRSLHSVDFMDNKFIRVQYIRYADDFVISISGPRSLAVLIQQKVKNFLSSHLQLDLSEDKTKLTHFTHKPIMFLGTSILNRMLVKEKPVRLVRGARKRVTPHLTLHAPIKIILEKLVTKKFLKWNNDGSYCEGTALRRLINLDHSDILNYYQSVIKGILNYYSFVDNKANLWWPIHALKFSCVLTLALKYKLKTKSGVLSRFGRNLKDPESKKELILPKTLGRTGEFKINPISAFDAINQKWYGKLTRSNLGKLCVICGLGPVEMHHVRKIKDLKNRPHLD</sequence>
<evidence type="ECO:0000313" key="2">
    <source>
        <dbReference type="EMBL" id="QFU80176.1"/>
    </source>
</evidence>
<dbReference type="GeneID" id="42369903"/>
<dbReference type="Pfam" id="PF01348">
    <property type="entry name" value="Intron_maturas2"/>
    <property type="match status" value="1"/>
</dbReference>
<accession>A0A5P9NW26</accession>
<dbReference type="InterPro" id="IPR024937">
    <property type="entry name" value="Domain_X"/>
</dbReference>
<dbReference type="InterPro" id="IPR000477">
    <property type="entry name" value="RT_dom"/>
</dbReference>
<protein>
    <recommendedName>
        <fullName evidence="1">Reverse transcriptase domain-containing protein</fullName>
    </recommendedName>
</protein>
<feature type="domain" description="Reverse transcriptase" evidence="1">
    <location>
        <begin position="134"/>
        <end position="417"/>
    </location>
</feature>
<dbReference type="SUPFAM" id="SSF56672">
    <property type="entry name" value="DNA/RNA polymerases"/>
    <property type="match status" value="1"/>
</dbReference>
<reference evidence="2" key="1">
    <citation type="submission" date="2019-10" db="EMBL/GenBank/DDBJ databases">
        <title>Complete mitogenome of the streptophyte green alga Coleochaete scutata (Coleochaetophyceae).</title>
        <authorList>
            <person name="Turmel M."/>
            <person name="Otis C."/>
            <person name="Lemieux C."/>
        </authorList>
    </citation>
    <scope>NUCLEOTIDE SEQUENCE</scope>
</reference>
<dbReference type="CDD" id="cd01651">
    <property type="entry name" value="RT_G2_intron"/>
    <property type="match status" value="1"/>
</dbReference>
<dbReference type="EMBL" id="MN613583">
    <property type="protein sequence ID" value="QFU80176.1"/>
    <property type="molecule type" value="Genomic_DNA"/>
</dbReference>
<dbReference type="PROSITE" id="PS50878">
    <property type="entry name" value="RT_POL"/>
    <property type="match status" value="1"/>
</dbReference>
<evidence type="ECO:0000259" key="1">
    <source>
        <dbReference type="PROSITE" id="PS50878"/>
    </source>
</evidence>
<dbReference type="PANTHER" id="PTHR33642:SF4">
    <property type="entry name" value="COX1_OXI3 INTRON 1 PROTEIN-RELATED"/>
    <property type="match status" value="1"/>
</dbReference>
<dbReference type="RefSeq" id="YP_009710071.1">
    <property type="nucleotide sequence ID" value="NC_045180.1"/>
</dbReference>
<dbReference type="GO" id="GO:0090615">
    <property type="term" value="P:mitochondrial mRNA processing"/>
    <property type="evidence" value="ECO:0007669"/>
    <property type="project" value="TreeGrafter"/>
</dbReference>
<dbReference type="Pfam" id="PF00078">
    <property type="entry name" value="RVT_1"/>
    <property type="match status" value="1"/>
</dbReference>
<dbReference type="PANTHER" id="PTHR33642">
    <property type="entry name" value="COX1/OXI3 INTRON 1 PROTEIN-RELATED"/>
    <property type="match status" value="1"/>
</dbReference>